<evidence type="ECO:0000313" key="1">
    <source>
        <dbReference type="EMBL" id="DAE20434.1"/>
    </source>
</evidence>
<reference evidence="1" key="1">
    <citation type="journal article" date="2021" name="Proc. Natl. Acad. Sci. U.S.A.">
        <title>A Catalog of Tens of Thousands of Viruses from Human Metagenomes Reveals Hidden Associations with Chronic Diseases.</title>
        <authorList>
            <person name="Tisza M.J."/>
            <person name="Buck C.B."/>
        </authorList>
    </citation>
    <scope>NUCLEOTIDE SEQUENCE</scope>
    <source>
        <strain evidence="1">CttOT32</strain>
    </source>
</reference>
<name>A0A8S5QN68_9CAUD</name>
<organism evidence="1">
    <name type="scientific">Siphoviridae sp. cttOT32</name>
    <dbReference type="NCBI Taxonomy" id="2826493"/>
    <lineage>
        <taxon>Viruses</taxon>
        <taxon>Duplodnaviria</taxon>
        <taxon>Heunggongvirae</taxon>
        <taxon>Uroviricota</taxon>
        <taxon>Caudoviricetes</taxon>
    </lineage>
</organism>
<sequence>MLTILLLFIMYSTSNHLYIFYKYTILYDKVL</sequence>
<accession>A0A8S5QN68</accession>
<dbReference type="EMBL" id="BK015694">
    <property type="protein sequence ID" value="DAE20434.1"/>
    <property type="molecule type" value="Genomic_DNA"/>
</dbReference>
<protein>
    <submittedName>
        <fullName evidence="1">Uncharacterized protein</fullName>
    </submittedName>
</protein>
<proteinExistence type="predicted"/>